<dbReference type="PANTHER" id="PTHR28255">
    <property type="match status" value="1"/>
</dbReference>
<dbReference type="NCBIfam" id="NF002696">
    <property type="entry name" value="PRK02487.1-5"/>
    <property type="match status" value="1"/>
</dbReference>
<accession>A0A2S2DJN8</accession>
<gene>
    <name evidence="2" type="ORF">DIR46_14735</name>
</gene>
<dbReference type="InterPro" id="IPR010371">
    <property type="entry name" value="YBR137W-like"/>
</dbReference>
<dbReference type="InterPro" id="IPR005624">
    <property type="entry name" value="PduO/GlcC-like"/>
</dbReference>
<keyword evidence="1" id="KW-0732">Signal</keyword>
<keyword evidence="3" id="KW-1185">Reference proteome</keyword>
<reference evidence="2 3" key="1">
    <citation type="submission" date="2018-05" db="EMBL/GenBank/DDBJ databases">
        <title>Complete genome sequence of Massilia oculi sp. nov. CCUG 43427T (=DSM 26321T), the type strain of M. oculi, and comparison with genome sequences of other Massilia strains.</title>
        <authorList>
            <person name="Zhu B."/>
        </authorList>
    </citation>
    <scope>NUCLEOTIDE SEQUENCE [LARGE SCALE GENOMIC DNA]</scope>
    <source>
        <strain evidence="2 3">CCUG 43427</strain>
    </source>
</reference>
<proteinExistence type="predicted"/>
<name>A0A2S2DJN8_9BURK</name>
<dbReference type="Gene3D" id="3.30.450.150">
    <property type="entry name" value="Haem-degrading domain"/>
    <property type="match status" value="1"/>
</dbReference>
<dbReference type="PANTHER" id="PTHR28255:SF1">
    <property type="entry name" value="UPF0303 PROTEIN YBR137W"/>
    <property type="match status" value="1"/>
</dbReference>
<evidence type="ECO:0000256" key="1">
    <source>
        <dbReference type="SAM" id="SignalP"/>
    </source>
</evidence>
<feature type="chain" id="PRO_5015751299" evidence="1">
    <location>
        <begin position="23"/>
        <end position="192"/>
    </location>
</feature>
<dbReference type="AlphaFoldDB" id="A0A2S2DJN8"/>
<dbReference type="EMBL" id="CP029343">
    <property type="protein sequence ID" value="AWL05567.1"/>
    <property type="molecule type" value="Genomic_DNA"/>
</dbReference>
<protein>
    <submittedName>
        <fullName evidence="2">Heme-degrading domain-containing protein</fullName>
    </submittedName>
</protein>
<dbReference type="Pfam" id="PF03928">
    <property type="entry name" value="HbpS-like"/>
    <property type="match status" value="1"/>
</dbReference>
<dbReference type="OrthoDB" id="9815315at2"/>
<dbReference type="InterPro" id="IPR038084">
    <property type="entry name" value="PduO/GlcC-like_sf"/>
</dbReference>
<evidence type="ECO:0000313" key="3">
    <source>
        <dbReference type="Proteomes" id="UP000245820"/>
    </source>
</evidence>
<dbReference type="Proteomes" id="UP000245820">
    <property type="component" value="Chromosome"/>
</dbReference>
<dbReference type="SUPFAM" id="SSF143744">
    <property type="entry name" value="GlcG-like"/>
    <property type="match status" value="1"/>
</dbReference>
<evidence type="ECO:0000313" key="2">
    <source>
        <dbReference type="EMBL" id="AWL05567.1"/>
    </source>
</evidence>
<dbReference type="KEGG" id="mtim:DIR46_14735"/>
<dbReference type="PIRSF" id="PIRSF008757">
    <property type="entry name" value="UCP008757"/>
    <property type="match status" value="1"/>
</dbReference>
<organism evidence="2 3">
    <name type="scientific">Massilia oculi</name>
    <dbReference type="NCBI Taxonomy" id="945844"/>
    <lineage>
        <taxon>Bacteria</taxon>
        <taxon>Pseudomonadati</taxon>
        <taxon>Pseudomonadota</taxon>
        <taxon>Betaproteobacteria</taxon>
        <taxon>Burkholderiales</taxon>
        <taxon>Oxalobacteraceae</taxon>
        <taxon>Telluria group</taxon>
        <taxon>Massilia</taxon>
    </lineage>
</organism>
<sequence length="192" mass="20708">MMRHARHAQLACCLLLSMAAVAAQQPSLPPTMQDIATISLDALLQEERQLQFDRFDRDTAAALGAALVARAQRASRPVTLEIRQGDTVLFAHAMPGASPDHADWIRRKNNLVKRTGHSSFYTHHEVRQAGGDHDKLPGLDMRDYAAHGGAYPIVVRGKGMVGTATVSGLPGADDHALVVAALKDHLQTGELP</sequence>
<feature type="signal peptide" evidence="1">
    <location>
        <begin position="1"/>
        <end position="22"/>
    </location>
</feature>